<evidence type="ECO:0000313" key="2">
    <source>
        <dbReference type="EMBL" id="OSM02329.1"/>
    </source>
</evidence>
<name>A0A1Y2K2Z2_9PROT</name>
<keyword evidence="3" id="KW-1185">Reference proteome</keyword>
<comment type="caution">
    <text evidence="2">The sequence shown here is derived from an EMBL/GenBank/DDBJ whole genome shotgun (WGS) entry which is preliminary data.</text>
</comment>
<dbReference type="RefSeq" id="WP_085444808.1">
    <property type="nucleotide sequence ID" value="NZ_LVJN01000020.1"/>
</dbReference>
<dbReference type="CDD" id="cd07891">
    <property type="entry name" value="CYTH-like_CthTTM-like_1"/>
    <property type="match status" value="1"/>
</dbReference>
<accession>A0A1Y2K2Z2</accession>
<dbReference type="PROSITE" id="PS51707">
    <property type="entry name" value="CYTH"/>
    <property type="match status" value="1"/>
</dbReference>
<dbReference type="PANTHER" id="PTHR40114">
    <property type="entry name" value="SLR0698 PROTEIN"/>
    <property type="match status" value="1"/>
</dbReference>
<dbReference type="AlphaFoldDB" id="A0A1Y2K2Z2"/>
<gene>
    <name evidence="2" type="ORF">MAIT1_02455</name>
</gene>
<dbReference type="Pfam" id="PF01928">
    <property type="entry name" value="CYTH"/>
    <property type="match status" value="1"/>
</dbReference>
<dbReference type="InterPro" id="IPR012042">
    <property type="entry name" value="NeuTTM/CthTTM-like"/>
</dbReference>
<dbReference type="OrthoDB" id="9805588at2"/>
<proteinExistence type="predicted"/>
<evidence type="ECO:0000259" key="1">
    <source>
        <dbReference type="PROSITE" id="PS51707"/>
    </source>
</evidence>
<sequence length="158" mass="18089">MAIEIERKFLVTGDGWRGQGTTTRFRQGFLSTDKDRVVRVRIAGEKGTLAIKGRNRGAARPEFEYEIPLSDAQSLLDTLCMPPILEKNRTVIPQGEVFWEVDEFFGDNQGLIVAEVELPHEDHPVDLPDWVGQEVTHDRRYANSNLVNYPYSKWNQSE</sequence>
<dbReference type="Proteomes" id="UP000194003">
    <property type="component" value="Unassembled WGS sequence"/>
</dbReference>
<protein>
    <submittedName>
        <fullName evidence="2">Putative adenylate cyclase</fullName>
    </submittedName>
</protein>
<dbReference type="InterPro" id="IPR023577">
    <property type="entry name" value="CYTH_domain"/>
</dbReference>
<dbReference type="EMBL" id="LVJN01000020">
    <property type="protein sequence ID" value="OSM02329.1"/>
    <property type="molecule type" value="Genomic_DNA"/>
</dbReference>
<dbReference type="PIRSF" id="PIRSF016487">
    <property type="entry name" value="CYTH_UCP016487"/>
    <property type="match status" value="1"/>
</dbReference>
<reference evidence="2 3" key="1">
    <citation type="journal article" date="2016" name="BMC Genomics">
        <title>Combined genomic and structural analyses of a cultured magnetotactic bacterium reveals its niche adaptation to a dynamic environment.</title>
        <authorList>
            <person name="Araujo A.C."/>
            <person name="Morillo V."/>
            <person name="Cypriano J."/>
            <person name="Teixeira L.C."/>
            <person name="Leao P."/>
            <person name="Lyra S."/>
            <person name="Almeida L.G."/>
            <person name="Bazylinski D.A."/>
            <person name="Vasconcellos A.T."/>
            <person name="Abreu F."/>
            <person name="Lins U."/>
        </authorList>
    </citation>
    <scope>NUCLEOTIDE SEQUENCE [LARGE SCALE GENOMIC DNA]</scope>
    <source>
        <strain evidence="2 3">IT-1</strain>
    </source>
</reference>
<dbReference type="STRING" id="1434232.MAIT1_02455"/>
<dbReference type="SUPFAM" id="SSF55154">
    <property type="entry name" value="CYTH-like phosphatases"/>
    <property type="match status" value="1"/>
</dbReference>
<organism evidence="2 3">
    <name type="scientific">Magnetofaba australis IT-1</name>
    <dbReference type="NCBI Taxonomy" id="1434232"/>
    <lineage>
        <taxon>Bacteria</taxon>
        <taxon>Pseudomonadati</taxon>
        <taxon>Pseudomonadota</taxon>
        <taxon>Magnetococcia</taxon>
        <taxon>Magnetococcales</taxon>
        <taxon>Magnetococcaceae</taxon>
        <taxon>Magnetofaba</taxon>
    </lineage>
</organism>
<dbReference type="Gene3D" id="2.40.320.10">
    <property type="entry name" value="Hypothetical Protein Pfu-838710-001"/>
    <property type="match status" value="1"/>
</dbReference>
<evidence type="ECO:0000313" key="3">
    <source>
        <dbReference type="Proteomes" id="UP000194003"/>
    </source>
</evidence>
<dbReference type="InterPro" id="IPR033469">
    <property type="entry name" value="CYTH-like_dom_sf"/>
</dbReference>
<feature type="domain" description="CYTH" evidence="1">
    <location>
        <begin position="2"/>
        <end position="148"/>
    </location>
</feature>
<dbReference type="SMART" id="SM01118">
    <property type="entry name" value="CYTH"/>
    <property type="match status" value="1"/>
</dbReference>
<dbReference type="PANTHER" id="PTHR40114:SF1">
    <property type="entry name" value="SLR0698 PROTEIN"/>
    <property type="match status" value="1"/>
</dbReference>